<dbReference type="AlphaFoldDB" id="A0A816NT04"/>
<reference evidence="1" key="1">
    <citation type="submission" date="2021-02" db="EMBL/GenBank/DDBJ databases">
        <authorList>
            <person name="Nowell W R."/>
        </authorList>
    </citation>
    <scope>NUCLEOTIDE SEQUENCE</scope>
</reference>
<dbReference type="Proteomes" id="UP000663856">
    <property type="component" value="Unassembled WGS sequence"/>
</dbReference>
<evidence type="ECO:0000313" key="1">
    <source>
        <dbReference type="EMBL" id="CAF2039655.1"/>
    </source>
</evidence>
<protein>
    <recommendedName>
        <fullName evidence="3">VWFA domain-containing protein</fullName>
    </recommendedName>
</protein>
<sequence>MFGARNISSPFDRNITRSDELRQTVSIVVDIAFDLNGADIFFLNRQPLRNVKNAEQLIPVFAVPPAGPTPIVRTLRQVLQEKRLEIQERKLLILIATDGVPTNDNGQQETKPLEHALRHERNPINRIQVTLIACTDDNECKISNLDVADDYRSEREEIQKVQGKNFPFSFGDILMGAIDNWFDERRVTGNAPPDRHGTKGKKKGACCIL</sequence>
<comment type="caution">
    <text evidence="1">The sequence shown here is derived from an EMBL/GenBank/DDBJ whole genome shotgun (WGS) entry which is preliminary data.</text>
</comment>
<proteinExistence type="predicted"/>
<name>A0A816NT04_9BILA</name>
<dbReference type="EMBL" id="CAJNRF010002541">
    <property type="protein sequence ID" value="CAF2039655.1"/>
    <property type="molecule type" value="Genomic_DNA"/>
</dbReference>
<accession>A0A816NT04</accession>
<evidence type="ECO:0000313" key="2">
    <source>
        <dbReference type="Proteomes" id="UP000663856"/>
    </source>
</evidence>
<evidence type="ECO:0008006" key="3">
    <source>
        <dbReference type="Google" id="ProtNLM"/>
    </source>
</evidence>
<organism evidence="1 2">
    <name type="scientific">Rotaria magnacalcarata</name>
    <dbReference type="NCBI Taxonomy" id="392030"/>
    <lineage>
        <taxon>Eukaryota</taxon>
        <taxon>Metazoa</taxon>
        <taxon>Spiralia</taxon>
        <taxon>Gnathifera</taxon>
        <taxon>Rotifera</taxon>
        <taxon>Eurotatoria</taxon>
        <taxon>Bdelloidea</taxon>
        <taxon>Philodinida</taxon>
        <taxon>Philodinidae</taxon>
        <taxon>Rotaria</taxon>
    </lineage>
</organism>
<gene>
    <name evidence="1" type="ORF">WKI299_LOCUS8128</name>
</gene>